<feature type="domain" description="Rad50/SbcC-type AAA" evidence="1">
    <location>
        <begin position="5"/>
        <end position="161"/>
    </location>
</feature>
<dbReference type="SUPFAM" id="SSF52540">
    <property type="entry name" value="P-loop containing nucleoside triphosphate hydrolases"/>
    <property type="match status" value="1"/>
</dbReference>
<evidence type="ECO:0000313" key="3">
    <source>
        <dbReference type="Proteomes" id="UP000398619"/>
    </source>
</evidence>
<protein>
    <submittedName>
        <fullName evidence="2">Recombination protein F</fullName>
    </submittedName>
</protein>
<dbReference type="Gene3D" id="3.40.50.300">
    <property type="entry name" value="P-loop containing nucleotide triphosphate hydrolases"/>
    <property type="match status" value="1"/>
</dbReference>
<dbReference type="AlphaFoldDB" id="A0A564UVE4"/>
<dbReference type="PANTHER" id="PTHR32182:SF0">
    <property type="entry name" value="DNA REPLICATION AND REPAIR PROTEIN RECF"/>
    <property type="match status" value="1"/>
</dbReference>
<dbReference type="InterPro" id="IPR027417">
    <property type="entry name" value="P-loop_NTPase"/>
</dbReference>
<evidence type="ECO:0000259" key="1">
    <source>
        <dbReference type="Pfam" id="PF13476"/>
    </source>
</evidence>
<dbReference type="Pfam" id="PF13476">
    <property type="entry name" value="AAA_23"/>
    <property type="match status" value="1"/>
</dbReference>
<dbReference type="RefSeq" id="WP_144101717.1">
    <property type="nucleotide sequence ID" value="NZ_CABHNM010000079.1"/>
</dbReference>
<organism evidence="2 3">
    <name type="scientific">Dorea longicatena</name>
    <dbReference type="NCBI Taxonomy" id="88431"/>
    <lineage>
        <taxon>Bacteria</taxon>
        <taxon>Bacillati</taxon>
        <taxon>Bacillota</taxon>
        <taxon>Clostridia</taxon>
        <taxon>Lachnospirales</taxon>
        <taxon>Lachnospiraceae</taxon>
        <taxon>Dorea</taxon>
    </lineage>
</organism>
<dbReference type="PANTHER" id="PTHR32182">
    <property type="entry name" value="DNA REPLICATION AND REPAIR PROTEIN RECF"/>
    <property type="match status" value="1"/>
</dbReference>
<dbReference type="EMBL" id="CABHNM010000079">
    <property type="protein sequence ID" value="VUX23419.1"/>
    <property type="molecule type" value="Genomic_DNA"/>
</dbReference>
<dbReference type="GO" id="GO:0016887">
    <property type="term" value="F:ATP hydrolysis activity"/>
    <property type="evidence" value="ECO:0007669"/>
    <property type="project" value="InterPro"/>
</dbReference>
<accession>A0A564UVE4</accession>
<name>A0A564UVE4_9FIRM</name>
<evidence type="ECO:0000313" key="2">
    <source>
        <dbReference type="EMBL" id="VUX23419.1"/>
    </source>
</evidence>
<dbReference type="Proteomes" id="UP000398619">
    <property type="component" value="Unassembled WGS sequence"/>
</dbReference>
<sequence length="225" mass="25633">MILKKLHISNFKMFEEIALDFKPGFNLILGDNGMGKTTVLEAATVAVSGFLAGMEDVNTRNIYKDDVHYQIVKDNNGIPNKSYKEPVEVESTISYEGVDYTWSRVKKGATGSSRTSINPREILRVSRELINSTENKILPLISYQSASRHWIAARSDANEKKRKQLHNRRCGYLGCMEKTANLASINNWCKQMEWGSVRMNHVSENYQQFGKIVSKFMSIMNGQKR</sequence>
<proteinExistence type="predicted"/>
<dbReference type="GO" id="GO:0006302">
    <property type="term" value="P:double-strand break repair"/>
    <property type="evidence" value="ECO:0007669"/>
    <property type="project" value="InterPro"/>
</dbReference>
<reference evidence="2 3" key="1">
    <citation type="submission" date="2019-07" db="EMBL/GenBank/DDBJ databases">
        <authorList>
            <person name="Hibberd C M."/>
            <person name="Gehrig L. J."/>
            <person name="Chang H.-W."/>
            <person name="Venkatesh S."/>
        </authorList>
    </citation>
    <scope>NUCLEOTIDE SEQUENCE [LARGE SCALE GENOMIC DNA]</scope>
    <source>
        <strain evidence="2">Dorea_longicatena_SSTS_Bg7063</strain>
    </source>
</reference>
<gene>
    <name evidence="2" type="ORF">DLSSTS7063_03195</name>
</gene>
<dbReference type="InterPro" id="IPR038729">
    <property type="entry name" value="Rad50/SbcC_AAA"/>
</dbReference>
<dbReference type="GO" id="GO:0000731">
    <property type="term" value="P:DNA synthesis involved in DNA repair"/>
    <property type="evidence" value="ECO:0007669"/>
    <property type="project" value="TreeGrafter"/>
</dbReference>